<dbReference type="PROSITE" id="PS50067">
    <property type="entry name" value="KINESIN_MOTOR_2"/>
    <property type="match status" value="1"/>
</dbReference>
<keyword evidence="11" id="KW-1185">Reference proteome</keyword>
<dbReference type="InterPro" id="IPR019821">
    <property type="entry name" value="Kinesin_motor_CS"/>
</dbReference>
<evidence type="ECO:0000256" key="8">
    <source>
        <dbReference type="SAM" id="Coils"/>
    </source>
</evidence>
<evidence type="ECO:0000256" key="4">
    <source>
        <dbReference type="ARBA" id="ARBA00022840"/>
    </source>
</evidence>
<keyword evidence="3 6" id="KW-0547">Nucleotide-binding</keyword>
<dbReference type="Pfam" id="PF00225">
    <property type="entry name" value="Kinesin"/>
    <property type="match status" value="1"/>
</dbReference>
<dbReference type="InterPro" id="IPR001752">
    <property type="entry name" value="Kinesin_motor_dom"/>
</dbReference>
<evidence type="ECO:0000313" key="11">
    <source>
        <dbReference type="Proteomes" id="UP000186136"/>
    </source>
</evidence>
<accession>A0A1Q2YEH1</accession>
<organism evidence="10 11">
    <name type="scientific">Pichia membranifaciens</name>
    <dbReference type="NCBI Taxonomy" id="4926"/>
    <lineage>
        <taxon>Eukaryota</taxon>
        <taxon>Fungi</taxon>
        <taxon>Dikarya</taxon>
        <taxon>Ascomycota</taxon>
        <taxon>Saccharomycotina</taxon>
        <taxon>Pichiomycetes</taxon>
        <taxon>Pichiales</taxon>
        <taxon>Pichiaceae</taxon>
        <taxon>Pichia</taxon>
    </lineage>
</organism>
<feature type="coiled-coil region" evidence="8">
    <location>
        <begin position="157"/>
        <end position="262"/>
    </location>
</feature>
<evidence type="ECO:0000256" key="6">
    <source>
        <dbReference type="PROSITE-ProRule" id="PRU00283"/>
    </source>
</evidence>
<dbReference type="GO" id="GO:0007018">
    <property type="term" value="P:microtubule-based movement"/>
    <property type="evidence" value="ECO:0007669"/>
    <property type="project" value="InterPro"/>
</dbReference>
<proteinExistence type="inferred from homology"/>
<comment type="caution">
    <text evidence="10">The sequence shown here is derived from an EMBL/GenBank/DDBJ whole genome shotgun (WGS) entry which is preliminary data.</text>
</comment>
<dbReference type="AlphaFoldDB" id="A0A1Q2YEH1"/>
<dbReference type="SUPFAM" id="SSF52540">
    <property type="entry name" value="P-loop containing nucleoside triphosphate hydrolases"/>
    <property type="match status" value="1"/>
</dbReference>
<evidence type="ECO:0000313" key="10">
    <source>
        <dbReference type="EMBL" id="GAV27939.1"/>
    </source>
</evidence>
<evidence type="ECO:0000259" key="9">
    <source>
        <dbReference type="PROSITE" id="PS50067"/>
    </source>
</evidence>
<dbReference type="InterPro" id="IPR027640">
    <property type="entry name" value="Kinesin-like_fam"/>
</dbReference>
<dbReference type="InterPro" id="IPR036961">
    <property type="entry name" value="Kinesin_motor_dom_sf"/>
</dbReference>
<gene>
    <name evidence="10" type="ORF">PMKS-001407</name>
</gene>
<evidence type="ECO:0000256" key="7">
    <source>
        <dbReference type="RuleBase" id="RU000394"/>
    </source>
</evidence>
<evidence type="ECO:0000256" key="5">
    <source>
        <dbReference type="ARBA" id="ARBA00023175"/>
    </source>
</evidence>
<dbReference type="Proteomes" id="UP000186136">
    <property type="component" value="Unassembled WGS sequence"/>
</dbReference>
<sequence length="625" mass="71062">MEDIVKLKHDKQNDLSSLNGEIWKVQTQIPDMELKLDELALKASIVRSDFQTLEDKLKNLEAVKNHKIQRMNDSLEVFKSTLDRSFDEKVAHLSQTYDEKVTNIINSKHLEFKEKERSFSDKITILKNSLADYSDKILEESKSKISKDAETEHIYLETEHNRNIAAIKDDIANLHQECQDLTREIRDLHKKIDTQMQPVLNELNSTMIALNRKLDSVQDEESSLGRQLKKLNNSKEEECNKLLQLKEDCRQYNHEIEQFNQAIKEEETYRRFLHNKLQEMKGNIRVFCRIKPDREGVFDHAIQSMSCTSGLKETLSISEPTSTKPLKKASSSPVKKSVKTYSFFFDKIFDENSSNADIFEEISQLVQSSLDGFNVCIFTYGQTGSGKTFTMSNANDGMIPRSMDQMFQKIDLLSTLGNDYQLYGQFFEIYGESIRDLIDDDHQLSINDDSDDPPISNSDTIGIKMIRLISLQQIESLLAHATKKRATAATMANDVSSRSHSIFKVHITKYSKNSSESTVIGTLNLVDLAGSERLSHSQVTGLRLKETLAINKSLSALGDVIASLKSKSSHVPYRNSKLTYILKDSLGGDSKTLMFVNISCLNSHFNESLSSLRFASKVNTTTLKK</sequence>
<feature type="binding site" evidence="6">
    <location>
        <begin position="381"/>
        <end position="388"/>
    </location>
    <ligand>
        <name>ATP</name>
        <dbReference type="ChEBI" id="CHEBI:30616"/>
    </ligand>
</feature>
<dbReference type="EMBL" id="BDGI01000050">
    <property type="protein sequence ID" value="GAV27939.1"/>
    <property type="molecule type" value="Genomic_DNA"/>
</dbReference>
<name>A0A1Q2YEH1_9ASCO</name>
<dbReference type="OrthoDB" id="3176171at2759"/>
<comment type="similarity">
    <text evidence="1">Belongs to the TRAFAC class myosin-kinesin ATPase superfamily. Kinesin family. KIN-14 subfamily.</text>
</comment>
<dbReference type="InterPro" id="IPR027417">
    <property type="entry name" value="P-loop_NTPase"/>
</dbReference>
<keyword evidence="8" id="KW-0175">Coiled coil</keyword>
<reference evidence="10 11" key="1">
    <citation type="submission" date="2016-08" db="EMBL/GenBank/DDBJ databases">
        <title>Whole genome shotgun sequence of Pichia membranifaciens KS47-1.</title>
        <authorList>
            <person name="Konishi M."/>
            <person name="Ishida M."/>
            <person name="Arakawa T."/>
            <person name="Kato Y."/>
            <person name="Horiuchi J."/>
        </authorList>
    </citation>
    <scope>NUCLEOTIDE SEQUENCE [LARGE SCALE GENOMIC DNA]</scope>
    <source>
        <strain evidence="10 11">KS47-1</strain>
    </source>
</reference>
<evidence type="ECO:0000256" key="2">
    <source>
        <dbReference type="ARBA" id="ARBA00022701"/>
    </source>
</evidence>
<evidence type="ECO:0000256" key="3">
    <source>
        <dbReference type="ARBA" id="ARBA00022741"/>
    </source>
</evidence>
<dbReference type="SMART" id="SM00129">
    <property type="entry name" value="KISc"/>
    <property type="match status" value="1"/>
</dbReference>
<dbReference type="GO" id="GO:0003777">
    <property type="term" value="F:microtubule motor activity"/>
    <property type="evidence" value="ECO:0007669"/>
    <property type="project" value="InterPro"/>
</dbReference>
<dbReference type="Gene3D" id="3.40.850.10">
    <property type="entry name" value="Kinesin motor domain"/>
    <property type="match status" value="1"/>
</dbReference>
<dbReference type="PRINTS" id="PR00380">
    <property type="entry name" value="KINESINHEAVY"/>
</dbReference>
<feature type="coiled-coil region" evidence="8">
    <location>
        <begin position="43"/>
        <end position="70"/>
    </location>
</feature>
<protein>
    <recommendedName>
        <fullName evidence="7">Kinesin-like protein</fullName>
    </recommendedName>
</protein>
<dbReference type="GO" id="GO:0005874">
    <property type="term" value="C:microtubule"/>
    <property type="evidence" value="ECO:0007669"/>
    <property type="project" value="UniProtKB-KW"/>
</dbReference>
<feature type="domain" description="Kinesin motor" evidence="9">
    <location>
        <begin position="283"/>
        <end position="621"/>
    </location>
</feature>
<dbReference type="PROSITE" id="PS00411">
    <property type="entry name" value="KINESIN_MOTOR_1"/>
    <property type="match status" value="1"/>
</dbReference>
<dbReference type="GO" id="GO:0008017">
    <property type="term" value="F:microtubule binding"/>
    <property type="evidence" value="ECO:0007669"/>
    <property type="project" value="InterPro"/>
</dbReference>
<keyword evidence="4 6" id="KW-0067">ATP-binding</keyword>
<evidence type="ECO:0000256" key="1">
    <source>
        <dbReference type="ARBA" id="ARBA00010899"/>
    </source>
</evidence>
<keyword evidence="2 7" id="KW-0493">Microtubule</keyword>
<dbReference type="GO" id="GO:0005524">
    <property type="term" value="F:ATP binding"/>
    <property type="evidence" value="ECO:0007669"/>
    <property type="project" value="UniProtKB-UniRule"/>
</dbReference>
<dbReference type="PANTHER" id="PTHR47972:SF45">
    <property type="entry name" value="PROTEIN CLARET SEGREGATIONAL"/>
    <property type="match status" value="1"/>
</dbReference>
<keyword evidence="5 6" id="KW-0505">Motor protein</keyword>
<dbReference type="PANTHER" id="PTHR47972">
    <property type="entry name" value="KINESIN-LIKE PROTEIN KLP-3"/>
    <property type="match status" value="1"/>
</dbReference>